<reference evidence="1 2" key="1">
    <citation type="journal article" date="2023" name="G3 (Bethesda)">
        <title>A chromosome-length genome assembly and annotation of blackberry (Rubus argutus, cv. 'Hillquist').</title>
        <authorList>
            <person name="Bruna T."/>
            <person name="Aryal R."/>
            <person name="Dudchenko O."/>
            <person name="Sargent D.J."/>
            <person name="Mead D."/>
            <person name="Buti M."/>
            <person name="Cavallini A."/>
            <person name="Hytonen T."/>
            <person name="Andres J."/>
            <person name="Pham M."/>
            <person name="Weisz D."/>
            <person name="Mascagni F."/>
            <person name="Usai G."/>
            <person name="Natali L."/>
            <person name="Bassil N."/>
            <person name="Fernandez G.E."/>
            <person name="Lomsadze A."/>
            <person name="Armour M."/>
            <person name="Olukolu B."/>
            <person name="Poorten T."/>
            <person name="Britton C."/>
            <person name="Davik J."/>
            <person name="Ashrafi H."/>
            <person name="Aiden E.L."/>
            <person name="Borodovsky M."/>
            <person name="Worthington M."/>
        </authorList>
    </citation>
    <scope>NUCLEOTIDE SEQUENCE [LARGE SCALE GENOMIC DNA]</scope>
    <source>
        <strain evidence="1">PI 553951</strain>
    </source>
</reference>
<sequence length="79" mass="9044">MRDCSRRRFSDESSKVCRSEHAEHLGDGRCRQDVGKSVMRLAVRESRAQDLRNEMSQNAFLLNGSSLARSWMLDPVGFI</sequence>
<dbReference type="Proteomes" id="UP001457282">
    <property type="component" value="Unassembled WGS sequence"/>
</dbReference>
<comment type="caution">
    <text evidence="1">The sequence shown here is derived from an EMBL/GenBank/DDBJ whole genome shotgun (WGS) entry which is preliminary data.</text>
</comment>
<dbReference type="AlphaFoldDB" id="A0AAW1X0X5"/>
<keyword evidence="2" id="KW-1185">Reference proteome</keyword>
<gene>
    <name evidence="1" type="ORF">M0R45_026401</name>
</gene>
<protein>
    <submittedName>
        <fullName evidence="1">Uncharacterized protein</fullName>
    </submittedName>
</protein>
<evidence type="ECO:0000313" key="1">
    <source>
        <dbReference type="EMBL" id="KAK9929297.1"/>
    </source>
</evidence>
<proteinExistence type="predicted"/>
<dbReference type="EMBL" id="JBEDUW010000005">
    <property type="protein sequence ID" value="KAK9929297.1"/>
    <property type="molecule type" value="Genomic_DNA"/>
</dbReference>
<name>A0AAW1X0X5_RUBAR</name>
<evidence type="ECO:0000313" key="2">
    <source>
        <dbReference type="Proteomes" id="UP001457282"/>
    </source>
</evidence>
<organism evidence="1 2">
    <name type="scientific">Rubus argutus</name>
    <name type="common">Southern blackberry</name>
    <dbReference type="NCBI Taxonomy" id="59490"/>
    <lineage>
        <taxon>Eukaryota</taxon>
        <taxon>Viridiplantae</taxon>
        <taxon>Streptophyta</taxon>
        <taxon>Embryophyta</taxon>
        <taxon>Tracheophyta</taxon>
        <taxon>Spermatophyta</taxon>
        <taxon>Magnoliopsida</taxon>
        <taxon>eudicotyledons</taxon>
        <taxon>Gunneridae</taxon>
        <taxon>Pentapetalae</taxon>
        <taxon>rosids</taxon>
        <taxon>fabids</taxon>
        <taxon>Rosales</taxon>
        <taxon>Rosaceae</taxon>
        <taxon>Rosoideae</taxon>
        <taxon>Rosoideae incertae sedis</taxon>
        <taxon>Rubus</taxon>
    </lineage>
</organism>
<accession>A0AAW1X0X5</accession>